<gene>
    <name evidence="1" type="primary">kce</name>
    <name evidence="1" type="ORF">Dalu01_00337</name>
</gene>
<proteinExistence type="predicted"/>
<dbReference type="InterPro" id="IPR008567">
    <property type="entry name" value="BKACE"/>
</dbReference>
<dbReference type="Gene3D" id="3.20.20.70">
    <property type="entry name" value="Aldolase class I"/>
    <property type="match status" value="1"/>
</dbReference>
<reference evidence="1 2" key="1">
    <citation type="submission" date="2024-02" db="EMBL/GenBank/DDBJ databases">
        <title>Deinococcus aluminii NBRC 112889.</title>
        <authorList>
            <person name="Ichikawa N."/>
            <person name="Katano-Makiyama Y."/>
            <person name="Hidaka K."/>
        </authorList>
    </citation>
    <scope>NUCLEOTIDE SEQUENCE [LARGE SCALE GENOMIC DNA]</scope>
    <source>
        <strain evidence="1 2">NBRC 112889</strain>
    </source>
</reference>
<dbReference type="EMBL" id="BAABRV010000001">
    <property type="protein sequence ID" value="GAA5531960.1"/>
    <property type="molecule type" value="Genomic_DNA"/>
</dbReference>
<comment type="caution">
    <text evidence="1">The sequence shown here is derived from an EMBL/GenBank/DDBJ whole genome shotgun (WGS) entry which is preliminary data.</text>
</comment>
<dbReference type="Pfam" id="PF05853">
    <property type="entry name" value="BKACE"/>
    <property type="match status" value="2"/>
</dbReference>
<dbReference type="PANTHER" id="PTHR37418">
    <property type="entry name" value="3-KETO-5-AMINOHEXANOATE CLEAVAGE ENZYME-RELATED"/>
    <property type="match status" value="1"/>
</dbReference>
<keyword evidence="2" id="KW-1185">Reference proteome</keyword>
<dbReference type="InterPro" id="IPR013785">
    <property type="entry name" value="Aldolase_TIM"/>
</dbReference>
<dbReference type="SUPFAM" id="SSF51569">
    <property type="entry name" value="Aldolase"/>
    <property type="match status" value="1"/>
</dbReference>
<organism evidence="1 2">
    <name type="scientific">Deinococcus aluminii</name>
    <dbReference type="NCBI Taxonomy" id="1656885"/>
    <lineage>
        <taxon>Bacteria</taxon>
        <taxon>Thermotogati</taxon>
        <taxon>Deinococcota</taxon>
        <taxon>Deinococci</taxon>
        <taxon>Deinococcales</taxon>
        <taxon>Deinococcaceae</taxon>
        <taxon>Deinococcus</taxon>
    </lineage>
</organism>
<name>A0ABP9X9A0_9DEIO</name>
<evidence type="ECO:0000313" key="2">
    <source>
        <dbReference type="Proteomes" id="UP001404956"/>
    </source>
</evidence>
<protein>
    <submittedName>
        <fullName evidence="1">3-keto-5-aminohexanoate cleavage enzyme</fullName>
    </submittedName>
</protein>
<dbReference type="PANTHER" id="PTHR37418:SF1">
    <property type="entry name" value="3-KETO-5-AMINOHEXANOATE CLEAVAGE PROTEIN"/>
    <property type="match status" value="1"/>
</dbReference>
<dbReference type="RefSeq" id="WP_345450617.1">
    <property type="nucleotide sequence ID" value="NZ_BAABRV010000001.1"/>
</dbReference>
<evidence type="ECO:0000313" key="1">
    <source>
        <dbReference type="EMBL" id="GAA5531960.1"/>
    </source>
</evidence>
<accession>A0ABP9X9A0</accession>
<dbReference type="Proteomes" id="UP001404956">
    <property type="component" value="Unassembled WGS sequence"/>
</dbReference>
<sequence length="243" mass="25413">MPTLPLLKACLNGNRPPGSHPALPVTPAELAREARASVAAGAEALHLHPRDAAGRESLEAEVVAAALTGVRAACPGIPVGISSGFWILPEVEGQLAAARAWEVRPDFVSVNWHEPHAVPLAETLLALGVGVEPGLWNVEAARAFLSWPGRDRALRVLIELPDREGTRPEAEAILALLGRAGGPAPRLLHGAGRSAWPLLHEAARRGLQVRIGLEDTLTLPDGTLAGGNADLVRAARRVLASPG</sequence>